<evidence type="ECO:0000313" key="3">
    <source>
        <dbReference type="Proteomes" id="UP000236893"/>
    </source>
</evidence>
<sequence>MNVYHIARNEYINDLSGAGSRLFGGRWNSIGTSLIYTSSTRALSVLELLAHLPATQLPVNYSVIHLSVPEEHVINLDLHLLPLDWKKFPSPFSLKFFGDDFVRQSGGLVLKVPSALVEDEFNYLINPGHADMKKVEIVKVKPFAFDDRLF</sequence>
<keyword evidence="3" id="KW-1185">Reference proteome</keyword>
<dbReference type="EMBL" id="PQVF01000002">
    <property type="protein sequence ID" value="POY38426.1"/>
    <property type="molecule type" value="Genomic_DNA"/>
</dbReference>
<dbReference type="OrthoDB" id="9789501at2"/>
<reference evidence="2 3" key="1">
    <citation type="submission" date="2018-01" db="EMBL/GenBank/DDBJ databases">
        <authorList>
            <person name="Gaut B.S."/>
            <person name="Morton B.R."/>
            <person name="Clegg M.T."/>
            <person name="Duvall M.R."/>
        </authorList>
    </citation>
    <scope>NUCLEOTIDE SEQUENCE [LARGE SCALE GENOMIC DNA]</scope>
    <source>
        <strain evidence="2 3">HR-AV</strain>
    </source>
</reference>
<protein>
    <recommendedName>
        <fullName evidence="1">RES domain-containing protein</fullName>
    </recommendedName>
</protein>
<dbReference type="Proteomes" id="UP000236893">
    <property type="component" value="Unassembled WGS sequence"/>
</dbReference>
<comment type="caution">
    <text evidence="2">The sequence shown here is derived from an EMBL/GenBank/DDBJ whole genome shotgun (WGS) entry which is preliminary data.</text>
</comment>
<dbReference type="AlphaFoldDB" id="A0A2S5A7D7"/>
<proteinExistence type="predicted"/>
<name>A0A2S5A7D7_9SPHI</name>
<dbReference type="InterPro" id="IPR014914">
    <property type="entry name" value="RES_dom"/>
</dbReference>
<dbReference type="Pfam" id="PF08808">
    <property type="entry name" value="RES"/>
    <property type="match status" value="1"/>
</dbReference>
<accession>A0A2S5A7D7</accession>
<dbReference type="SMART" id="SM00953">
    <property type="entry name" value="RES"/>
    <property type="match status" value="1"/>
</dbReference>
<organism evidence="2 3">
    <name type="scientific">Solitalea longa</name>
    <dbReference type="NCBI Taxonomy" id="2079460"/>
    <lineage>
        <taxon>Bacteria</taxon>
        <taxon>Pseudomonadati</taxon>
        <taxon>Bacteroidota</taxon>
        <taxon>Sphingobacteriia</taxon>
        <taxon>Sphingobacteriales</taxon>
        <taxon>Sphingobacteriaceae</taxon>
        <taxon>Solitalea</taxon>
    </lineage>
</organism>
<feature type="domain" description="RES" evidence="1">
    <location>
        <begin position="14"/>
        <end position="139"/>
    </location>
</feature>
<dbReference type="RefSeq" id="WP_103787671.1">
    <property type="nucleotide sequence ID" value="NZ_PQVF01000002.1"/>
</dbReference>
<evidence type="ECO:0000259" key="1">
    <source>
        <dbReference type="SMART" id="SM00953"/>
    </source>
</evidence>
<gene>
    <name evidence="2" type="ORF">C3K47_03230</name>
</gene>
<evidence type="ECO:0000313" key="2">
    <source>
        <dbReference type="EMBL" id="POY38426.1"/>
    </source>
</evidence>